<evidence type="ECO:0000256" key="1">
    <source>
        <dbReference type="ARBA" id="ARBA00023125"/>
    </source>
</evidence>
<sequence length="224" mass="24269">MAWDTEATRRRLLDAGARQFAAYGFAGARMDAIGRDSGVNKERVYQYFGDKRGLYDAALADQLGRLLEGVDVVGSGPEAVGDYAGRLFDRFREDPTAARMLAWESLELDAPAAAERRGHLCSSRAAAMQVAIPGLWADAAPELLLSVITLAAGWWTLRHLAAVVLDQAVSDDGRRAVIVAQATALAEAANVSAQARRNHRWLDGFRSDAEALVDEDLSAEPEAW</sequence>
<dbReference type="PANTHER" id="PTHR30328">
    <property type="entry name" value="TRANSCRIPTIONAL REPRESSOR"/>
    <property type="match status" value="1"/>
</dbReference>
<dbReference type="InterPro" id="IPR050109">
    <property type="entry name" value="HTH-type_TetR-like_transc_reg"/>
</dbReference>
<dbReference type="InterPro" id="IPR041467">
    <property type="entry name" value="Sco4008_C"/>
</dbReference>
<organism evidence="4 5">
    <name type="scientific">Tessaracoccus palaemonis</name>
    <dbReference type="NCBI Taxonomy" id="2829499"/>
    <lineage>
        <taxon>Bacteria</taxon>
        <taxon>Bacillati</taxon>
        <taxon>Actinomycetota</taxon>
        <taxon>Actinomycetes</taxon>
        <taxon>Propionibacteriales</taxon>
        <taxon>Propionibacteriaceae</taxon>
        <taxon>Tessaracoccus</taxon>
    </lineage>
</organism>
<keyword evidence="1 2" id="KW-0238">DNA-binding</keyword>
<evidence type="ECO:0000256" key="2">
    <source>
        <dbReference type="PROSITE-ProRule" id="PRU00335"/>
    </source>
</evidence>
<keyword evidence="5" id="KW-1185">Reference proteome</keyword>
<accession>A0ABX8SM58</accession>
<dbReference type="PROSITE" id="PS50977">
    <property type="entry name" value="HTH_TETR_2"/>
    <property type="match status" value="1"/>
</dbReference>
<reference evidence="4 5" key="1">
    <citation type="submission" date="2021-07" db="EMBL/GenBank/DDBJ databases">
        <title>complete genome sequencing of Tessaracoccus sp.J1M15.</title>
        <authorList>
            <person name="Bae J.-W."/>
            <person name="Kim D.-y."/>
        </authorList>
    </citation>
    <scope>NUCLEOTIDE SEQUENCE [LARGE SCALE GENOMIC DNA]</scope>
    <source>
        <strain evidence="4 5">J1M15</strain>
    </source>
</reference>
<evidence type="ECO:0000313" key="4">
    <source>
        <dbReference type="EMBL" id="QXT63480.1"/>
    </source>
</evidence>
<gene>
    <name evidence="4" type="ORF">KDB89_03090</name>
</gene>
<evidence type="ECO:0000313" key="5">
    <source>
        <dbReference type="Proteomes" id="UP000824504"/>
    </source>
</evidence>
<evidence type="ECO:0000259" key="3">
    <source>
        <dbReference type="PROSITE" id="PS50977"/>
    </source>
</evidence>
<dbReference type="Pfam" id="PF17926">
    <property type="entry name" value="TetR_C_21"/>
    <property type="match status" value="1"/>
</dbReference>
<feature type="domain" description="HTH tetR-type" evidence="3">
    <location>
        <begin position="6"/>
        <end position="66"/>
    </location>
</feature>
<dbReference type="RefSeq" id="WP_219083409.1">
    <property type="nucleotide sequence ID" value="NZ_CP079216.1"/>
</dbReference>
<feature type="DNA-binding region" description="H-T-H motif" evidence="2">
    <location>
        <begin position="29"/>
        <end position="48"/>
    </location>
</feature>
<dbReference type="EMBL" id="CP079216">
    <property type="protein sequence ID" value="QXT63480.1"/>
    <property type="molecule type" value="Genomic_DNA"/>
</dbReference>
<protein>
    <submittedName>
        <fullName evidence="4">TetR/AcrR family transcriptional regulator</fullName>
    </submittedName>
</protein>
<proteinExistence type="predicted"/>
<name>A0ABX8SM58_9ACTN</name>
<dbReference type="Pfam" id="PF00440">
    <property type="entry name" value="TetR_N"/>
    <property type="match status" value="1"/>
</dbReference>
<dbReference type="Proteomes" id="UP000824504">
    <property type="component" value="Chromosome"/>
</dbReference>
<dbReference type="InterPro" id="IPR001647">
    <property type="entry name" value="HTH_TetR"/>
</dbReference>
<dbReference type="PANTHER" id="PTHR30328:SF54">
    <property type="entry name" value="HTH-TYPE TRANSCRIPTIONAL REPRESSOR SCO4008"/>
    <property type="match status" value="1"/>
</dbReference>